<accession>A0A9P5E269</accession>
<gene>
    <name evidence="1" type="ORF">FBEOM_2082</name>
</gene>
<dbReference type="OrthoDB" id="10353094at2759"/>
<dbReference type="Proteomes" id="UP000730481">
    <property type="component" value="Unassembled WGS sequence"/>
</dbReference>
<evidence type="ECO:0000313" key="2">
    <source>
        <dbReference type="Proteomes" id="UP000730481"/>
    </source>
</evidence>
<dbReference type="AlphaFoldDB" id="A0A9P5E269"/>
<comment type="caution">
    <text evidence="1">The sequence shown here is derived from an EMBL/GenBank/DDBJ whole genome shotgun (WGS) entry which is preliminary data.</text>
</comment>
<keyword evidence="2" id="KW-1185">Reference proteome</keyword>
<sequence>MESSPWHASSVHQVLRTGFAGMSAVDRTENTFTKPEWIKGVLYLPTKHFNSSNYGYDTVGTLKDYIATIPQQIAQIEEICASMEMQFPPNNKHLQTLRHRHKMFKNTLSQWESINKCLQGPLKHYNPNLILPPQYIPYRGLFAVANMETLYHLCCRLNDLQSLKTFGVHGELSQIQAFDFLRWRLGIVFSRLGMKSPEAFALVCAELVDGGLFSDEVMCFAREKVSKMEMRGIGMGTSSGIGMGVLGGMSAAIPQTPTERKAGGQRRSEDDELGLKSNRVTADIVDDSLIFG</sequence>
<reference evidence="1" key="2">
    <citation type="submission" date="2020-02" db="EMBL/GenBank/DDBJ databases">
        <title>Identification and distribution of gene clusters putatively required for synthesis of sphingolipid metabolism inhibitors in phylogenetically diverse species of the filamentous fungus Fusarium.</title>
        <authorList>
            <person name="Kim H.-S."/>
            <person name="Busman M."/>
            <person name="Brown D.W."/>
            <person name="Divon H."/>
            <person name="Uhlig S."/>
            <person name="Proctor R.H."/>
        </authorList>
    </citation>
    <scope>NUCLEOTIDE SEQUENCE</scope>
    <source>
        <strain evidence="1">NRRL 25174</strain>
    </source>
</reference>
<organism evidence="1 2">
    <name type="scientific">Fusarium beomiforme</name>
    <dbReference type="NCBI Taxonomy" id="44412"/>
    <lineage>
        <taxon>Eukaryota</taxon>
        <taxon>Fungi</taxon>
        <taxon>Dikarya</taxon>
        <taxon>Ascomycota</taxon>
        <taxon>Pezizomycotina</taxon>
        <taxon>Sordariomycetes</taxon>
        <taxon>Hypocreomycetidae</taxon>
        <taxon>Hypocreales</taxon>
        <taxon>Nectriaceae</taxon>
        <taxon>Fusarium</taxon>
        <taxon>Fusarium burgessii species complex</taxon>
    </lineage>
</organism>
<name>A0A9P5E269_9HYPO</name>
<reference evidence="1" key="1">
    <citation type="journal article" date="2017" name="Mycologia">
        <title>Fusarium algeriense, sp. nov., a novel toxigenic crown rot pathogen of durum wheat from Algeria is nested in the Fusarium burgessii species complex.</title>
        <authorList>
            <person name="Laraba I."/>
            <person name="Keddad A."/>
            <person name="Boureghda H."/>
            <person name="Abdallah N."/>
            <person name="Vaughan M.M."/>
            <person name="Proctor R.H."/>
            <person name="Busman M."/>
            <person name="O'Donnell K."/>
        </authorList>
    </citation>
    <scope>NUCLEOTIDE SEQUENCE</scope>
    <source>
        <strain evidence="1">NRRL 25174</strain>
    </source>
</reference>
<proteinExistence type="predicted"/>
<protein>
    <submittedName>
        <fullName evidence="1">Acyl thioesterase II</fullName>
    </submittedName>
</protein>
<dbReference type="EMBL" id="PVQB02000071">
    <property type="protein sequence ID" value="KAF4343975.1"/>
    <property type="molecule type" value="Genomic_DNA"/>
</dbReference>
<evidence type="ECO:0000313" key="1">
    <source>
        <dbReference type="EMBL" id="KAF4343975.1"/>
    </source>
</evidence>